<organism evidence="2">
    <name type="scientific">uncultured Rubrobacteraceae bacterium</name>
    <dbReference type="NCBI Taxonomy" id="349277"/>
    <lineage>
        <taxon>Bacteria</taxon>
        <taxon>Bacillati</taxon>
        <taxon>Actinomycetota</taxon>
        <taxon>Rubrobacteria</taxon>
        <taxon>Rubrobacterales</taxon>
        <taxon>Rubrobacteraceae</taxon>
        <taxon>environmental samples</taxon>
    </lineage>
</organism>
<protein>
    <submittedName>
        <fullName evidence="2">Uncharacterized protein</fullName>
    </submittedName>
</protein>
<accession>A0A6J4P392</accession>
<name>A0A6J4P392_9ACTN</name>
<gene>
    <name evidence="2" type="ORF">AVDCRST_MAG01-01-944</name>
</gene>
<dbReference type="EMBL" id="CADCUW010000143">
    <property type="protein sequence ID" value="CAA9399756.1"/>
    <property type="molecule type" value="Genomic_DNA"/>
</dbReference>
<reference evidence="2" key="1">
    <citation type="submission" date="2020-02" db="EMBL/GenBank/DDBJ databases">
        <authorList>
            <person name="Meier V. D."/>
        </authorList>
    </citation>
    <scope>NUCLEOTIDE SEQUENCE</scope>
    <source>
        <strain evidence="2">AVDCRST_MAG01</strain>
    </source>
</reference>
<dbReference type="PROSITE" id="PS51257">
    <property type="entry name" value="PROKAR_LIPOPROTEIN"/>
    <property type="match status" value="1"/>
</dbReference>
<evidence type="ECO:0000256" key="1">
    <source>
        <dbReference type="SAM" id="MobiDB-lite"/>
    </source>
</evidence>
<feature type="region of interest" description="Disordered" evidence="1">
    <location>
        <begin position="78"/>
        <end position="100"/>
    </location>
</feature>
<proteinExistence type="predicted"/>
<dbReference type="AlphaFoldDB" id="A0A6J4P392"/>
<sequence>MDGCATKKGYVPSVVTRVVALLACAALMTIGCSRGETGLMLGYGDFVCLGGITYEAIQLQAGGVTAGRVDRSSAYARTDVKLQGGDDPRPGGRSGNVVAGQLEPGTPLYRLEGHDPDSRLAARIDGGWQVYDARIEHETGAVPCSRG</sequence>
<evidence type="ECO:0000313" key="2">
    <source>
        <dbReference type="EMBL" id="CAA9399756.1"/>
    </source>
</evidence>
<feature type="compositionally biased region" description="Basic and acidic residues" evidence="1">
    <location>
        <begin position="78"/>
        <end position="90"/>
    </location>
</feature>